<dbReference type="Proteomes" id="UP000236291">
    <property type="component" value="Unassembled WGS sequence"/>
</dbReference>
<name>A0A2K3JZ93_TRIPR</name>
<comment type="caution">
    <text evidence="1">The sequence shown here is derived from an EMBL/GenBank/DDBJ whole genome shotgun (WGS) entry which is preliminary data.</text>
</comment>
<reference evidence="1 2" key="2">
    <citation type="journal article" date="2017" name="Front. Plant Sci.">
        <title>Gene Classification and Mining of Molecular Markers Useful in Red Clover (Trifolium pratense) Breeding.</title>
        <authorList>
            <person name="Istvanek J."/>
            <person name="Dluhosova J."/>
            <person name="Dluhos P."/>
            <person name="Patkova L."/>
            <person name="Nedelnik J."/>
            <person name="Repkova J."/>
        </authorList>
    </citation>
    <scope>NUCLEOTIDE SEQUENCE [LARGE SCALE GENOMIC DNA]</scope>
    <source>
        <strain evidence="2">cv. Tatra</strain>
        <tissue evidence="1">Young leaves</tissue>
    </source>
</reference>
<proteinExistence type="predicted"/>
<gene>
    <name evidence="1" type="ORF">L195_g051355</name>
</gene>
<reference evidence="1 2" key="1">
    <citation type="journal article" date="2014" name="Am. J. Bot.">
        <title>Genome assembly and annotation for red clover (Trifolium pratense; Fabaceae).</title>
        <authorList>
            <person name="Istvanek J."/>
            <person name="Jaros M."/>
            <person name="Krenek A."/>
            <person name="Repkova J."/>
        </authorList>
    </citation>
    <scope>NUCLEOTIDE SEQUENCE [LARGE SCALE GENOMIC DNA]</scope>
    <source>
        <strain evidence="2">cv. Tatra</strain>
        <tissue evidence="1">Young leaves</tissue>
    </source>
</reference>
<dbReference type="AlphaFoldDB" id="A0A2K3JZ93"/>
<sequence>MPQMKMDKLNKRKRKYTEMNVAEGIDQIVDAELQKEREILLTLLQTERALMTSFIDARFTARQVDIEKKGKKMND</sequence>
<protein>
    <submittedName>
        <fullName evidence="1">Uncharacterized protein</fullName>
    </submittedName>
</protein>
<accession>A0A2K3JZ93</accession>
<evidence type="ECO:0000313" key="2">
    <source>
        <dbReference type="Proteomes" id="UP000236291"/>
    </source>
</evidence>
<dbReference type="EMBL" id="ASHM01080432">
    <property type="protein sequence ID" value="PNX59316.1"/>
    <property type="molecule type" value="Genomic_DNA"/>
</dbReference>
<feature type="non-terminal residue" evidence="1">
    <location>
        <position position="75"/>
    </location>
</feature>
<evidence type="ECO:0000313" key="1">
    <source>
        <dbReference type="EMBL" id="PNX59316.1"/>
    </source>
</evidence>
<organism evidence="1 2">
    <name type="scientific">Trifolium pratense</name>
    <name type="common">Red clover</name>
    <dbReference type="NCBI Taxonomy" id="57577"/>
    <lineage>
        <taxon>Eukaryota</taxon>
        <taxon>Viridiplantae</taxon>
        <taxon>Streptophyta</taxon>
        <taxon>Embryophyta</taxon>
        <taxon>Tracheophyta</taxon>
        <taxon>Spermatophyta</taxon>
        <taxon>Magnoliopsida</taxon>
        <taxon>eudicotyledons</taxon>
        <taxon>Gunneridae</taxon>
        <taxon>Pentapetalae</taxon>
        <taxon>rosids</taxon>
        <taxon>fabids</taxon>
        <taxon>Fabales</taxon>
        <taxon>Fabaceae</taxon>
        <taxon>Papilionoideae</taxon>
        <taxon>50 kb inversion clade</taxon>
        <taxon>NPAAA clade</taxon>
        <taxon>Hologalegina</taxon>
        <taxon>IRL clade</taxon>
        <taxon>Trifolieae</taxon>
        <taxon>Trifolium</taxon>
    </lineage>
</organism>